<dbReference type="OrthoDB" id="9814202at2"/>
<name>A0A345ZZF7_9HYPH</name>
<gene>
    <name evidence="2" type="ORF">DW352_18330</name>
</gene>
<dbReference type="RefSeq" id="WP_115692683.1">
    <property type="nucleotide sequence ID" value="NZ_CP031417.1"/>
</dbReference>
<dbReference type="InterPro" id="IPR001633">
    <property type="entry name" value="EAL_dom"/>
</dbReference>
<dbReference type="PANTHER" id="PTHR44757">
    <property type="entry name" value="DIGUANYLATE CYCLASE DGCP"/>
    <property type="match status" value="1"/>
</dbReference>
<keyword evidence="3" id="KW-1185">Reference proteome</keyword>
<protein>
    <submittedName>
        <fullName evidence="2">EAL domain-containing protein</fullName>
    </submittedName>
</protein>
<dbReference type="SUPFAM" id="SSF141868">
    <property type="entry name" value="EAL domain-like"/>
    <property type="match status" value="1"/>
</dbReference>
<feature type="domain" description="EAL" evidence="1">
    <location>
        <begin position="1"/>
        <end position="150"/>
    </location>
</feature>
<dbReference type="EMBL" id="CP031417">
    <property type="protein sequence ID" value="AXK82304.1"/>
    <property type="molecule type" value="Genomic_DNA"/>
</dbReference>
<proteinExistence type="predicted"/>
<evidence type="ECO:0000259" key="1">
    <source>
        <dbReference type="PROSITE" id="PS50883"/>
    </source>
</evidence>
<dbReference type="AlphaFoldDB" id="A0A345ZZF7"/>
<evidence type="ECO:0000313" key="2">
    <source>
        <dbReference type="EMBL" id="AXK82304.1"/>
    </source>
</evidence>
<dbReference type="InterPro" id="IPR052155">
    <property type="entry name" value="Biofilm_reg_signaling"/>
</dbReference>
<evidence type="ECO:0000313" key="3">
    <source>
        <dbReference type="Proteomes" id="UP000254889"/>
    </source>
</evidence>
<organism evidence="2 3">
    <name type="scientific">Pseudolabrys taiwanensis</name>
    <dbReference type="NCBI Taxonomy" id="331696"/>
    <lineage>
        <taxon>Bacteria</taxon>
        <taxon>Pseudomonadati</taxon>
        <taxon>Pseudomonadota</taxon>
        <taxon>Alphaproteobacteria</taxon>
        <taxon>Hyphomicrobiales</taxon>
        <taxon>Xanthobacteraceae</taxon>
        <taxon>Pseudolabrys</taxon>
    </lineage>
</organism>
<sequence>MLNPLAGNDATDGDLQAAFSHRRVASVRTPCSFDAAMFDDCGDVRARYKLLSSALRESSSSLYHLRNFKIDKIKLTAVLPAPWRRSGEYRDCEGIGGLGNGLGLTITAEGVEGRSQCDELIRQGCQQAQGFLFSKSVPAAEVPGLYSLHAQGGRKASA</sequence>
<dbReference type="PROSITE" id="PS50883">
    <property type="entry name" value="EAL"/>
    <property type="match status" value="1"/>
</dbReference>
<reference evidence="2 3" key="1">
    <citation type="submission" date="2018-07" db="EMBL/GenBank/DDBJ databases">
        <authorList>
            <person name="Quirk P.G."/>
            <person name="Krulwich T.A."/>
        </authorList>
    </citation>
    <scope>NUCLEOTIDE SEQUENCE [LARGE SCALE GENOMIC DNA]</scope>
    <source>
        <strain evidence="2 3">CC-BB4</strain>
    </source>
</reference>
<dbReference type="Pfam" id="PF00563">
    <property type="entry name" value="EAL"/>
    <property type="match status" value="1"/>
</dbReference>
<dbReference type="PANTHER" id="PTHR44757:SF2">
    <property type="entry name" value="BIOFILM ARCHITECTURE MAINTENANCE PROTEIN MBAA"/>
    <property type="match status" value="1"/>
</dbReference>
<dbReference type="KEGG" id="ptaw:DW352_18330"/>
<dbReference type="Proteomes" id="UP000254889">
    <property type="component" value="Chromosome"/>
</dbReference>
<dbReference type="InterPro" id="IPR035919">
    <property type="entry name" value="EAL_sf"/>
</dbReference>
<dbReference type="Gene3D" id="3.20.20.450">
    <property type="entry name" value="EAL domain"/>
    <property type="match status" value="1"/>
</dbReference>
<accession>A0A345ZZF7</accession>